<name>A0A1T3NKJ9_9ACTN</name>
<dbReference type="InterPro" id="IPR002397">
    <property type="entry name" value="Cyt_P450_B"/>
</dbReference>
<evidence type="ECO:0000256" key="1">
    <source>
        <dbReference type="ARBA" id="ARBA00010617"/>
    </source>
</evidence>
<keyword evidence="5 7" id="KW-0408">Iron</keyword>
<dbReference type="SUPFAM" id="SSF48264">
    <property type="entry name" value="Cytochrome P450"/>
    <property type="match status" value="1"/>
</dbReference>
<dbReference type="GO" id="GO:0016705">
    <property type="term" value="F:oxidoreductase activity, acting on paired donors, with incorporation or reduction of molecular oxygen"/>
    <property type="evidence" value="ECO:0007669"/>
    <property type="project" value="InterPro"/>
</dbReference>
<keyword evidence="2 7" id="KW-0349">Heme</keyword>
<dbReference type="InterPro" id="IPR017972">
    <property type="entry name" value="Cyt_P450_CS"/>
</dbReference>
<dbReference type="AlphaFoldDB" id="A0A1T3NKJ9"/>
<reference evidence="8 9" key="1">
    <citation type="submission" date="2017-03" db="EMBL/GenBank/DDBJ databases">
        <title>Draft genome sequence of Streptomyces scabrisporus NF3, endophyte isolated from Amphipterygium adstringens.</title>
        <authorList>
            <person name="Vazquez M."/>
            <person name="Ceapa C.D."/>
            <person name="Rodriguez Luna D."/>
            <person name="Sanchez Esquivel S."/>
        </authorList>
    </citation>
    <scope>NUCLEOTIDE SEQUENCE [LARGE SCALE GENOMIC DNA]</scope>
    <source>
        <strain evidence="8 9">NF3</strain>
    </source>
</reference>
<evidence type="ECO:0000313" key="9">
    <source>
        <dbReference type="Proteomes" id="UP000190037"/>
    </source>
</evidence>
<protein>
    <submittedName>
        <fullName evidence="8">Cytochrome</fullName>
    </submittedName>
</protein>
<dbReference type="GO" id="GO:0004497">
    <property type="term" value="F:monooxygenase activity"/>
    <property type="evidence" value="ECO:0007669"/>
    <property type="project" value="UniProtKB-KW"/>
</dbReference>
<evidence type="ECO:0000313" key="8">
    <source>
        <dbReference type="EMBL" id="OPC77373.1"/>
    </source>
</evidence>
<dbReference type="GO" id="GO:0020037">
    <property type="term" value="F:heme binding"/>
    <property type="evidence" value="ECO:0007669"/>
    <property type="project" value="InterPro"/>
</dbReference>
<dbReference type="PANTHER" id="PTHR46696:SF1">
    <property type="entry name" value="CYTOCHROME P450 YJIB-RELATED"/>
    <property type="match status" value="1"/>
</dbReference>
<evidence type="ECO:0000256" key="3">
    <source>
        <dbReference type="ARBA" id="ARBA00022723"/>
    </source>
</evidence>
<dbReference type="Pfam" id="PF00067">
    <property type="entry name" value="p450"/>
    <property type="match status" value="1"/>
</dbReference>
<sequence length="394" mass="42942">MPIPVGDPVAYPFNEAAGLELSARYARAQHADGLPRVRLPYGEPAWLVTRYADARLVLGDPRFSRAACTVRDEPREQPGRVTAGIGATDPPDHTRLRKLVAKAFTVQRMERLRPGIRALAEDLAQDLADSGPPADLVESFALPLPVAVICRLLGVPEADRPLFRAWSDDAVSSNAAEQVAASMRELSAYMVELIAEHRVRPADDLITELIEARDVEERLSEAELVEQCMGLLIAGHEATAMLIPNFVHLLLGRYGGLGWLRDEPDRIPAAVEELLRFVPLRTGALAARWATEDVEVGGMLVRAGEPVMVSVGAANRDARRFSAPDALDPGREGNRHMAFGHGVHHCVGAPLARLELQEALRALALRMPSLYPAGAVVWKSRSLVRGPHTMPVGW</sequence>
<dbReference type="Proteomes" id="UP000190037">
    <property type="component" value="Unassembled WGS sequence"/>
</dbReference>
<organism evidence="8 9">
    <name type="scientific">Embleya scabrispora</name>
    <dbReference type="NCBI Taxonomy" id="159449"/>
    <lineage>
        <taxon>Bacteria</taxon>
        <taxon>Bacillati</taxon>
        <taxon>Actinomycetota</taxon>
        <taxon>Actinomycetes</taxon>
        <taxon>Kitasatosporales</taxon>
        <taxon>Streptomycetaceae</taxon>
        <taxon>Embleya</taxon>
    </lineage>
</organism>
<dbReference type="PRINTS" id="PR00359">
    <property type="entry name" value="BP450"/>
</dbReference>
<dbReference type="STRING" id="159449.B4N89_43445"/>
<gene>
    <name evidence="8" type="ORF">B4N89_43445</name>
</gene>
<keyword evidence="9" id="KW-1185">Reference proteome</keyword>
<evidence type="ECO:0000256" key="6">
    <source>
        <dbReference type="ARBA" id="ARBA00023033"/>
    </source>
</evidence>
<evidence type="ECO:0000256" key="7">
    <source>
        <dbReference type="RuleBase" id="RU000461"/>
    </source>
</evidence>
<dbReference type="InterPro" id="IPR036396">
    <property type="entry name" value="Cyt_P450_sf"/>
</dbReference>
<proteinExistence type="inferred from homology"/>
<dbReference type="PROSITE" id="PS00086">
    <property type="entry name" value="CYTOCHROME_P450"/>
    <property type="match status" value="1"/>
</dbReference>
<dbReference type="PRINTS" id="PR00385">
    <property type="entry name" value="P450"/>
</dbReference>
<dbReference type="PANTHER" id="PTHR46696">
    <property type="entry name" value="P450, PUTATIVE (EUROFUNG)-RELATED"/>
    <property type="match status" value="1"/>
</dbReference>
<comment type="caution">
    <text evidence="8">The sequence shown here is derived from an EMBL/GenBank/DDBJ whole genome shotgun (WGS) entry which is preliminary data.</text>
</comment>
<keyword evidence="3 7" id="KW-0479">Metal-binding</keyword>
<dbReference type="FunFam" id="1.10.630.10:FF:000018">
    <property type="entry name" value="Cytochrome P450 monooxygenase"/>
    <property type="match status" value="1"/>
</dbReference>
<evidence type="ECO:0000256" key="2">
    <source>
        <dbReference type="ARBA" id="ARBA00022617"/>
    </source>
</evidence>
<dbReference type="OrthoDB" id="141712at2"/>
<accession>A0A1T3NKJ9</accession>
<dbReference type="EMBL" id="MWQN01000004">
    <property type="protein sequence ID" value="OPC77373.1"/>
    <property type="molecule type" value="Genomic_DNA"/>
</dbReference>
<keyword evidence="6 7" id="KW-0503">Monooxygenase</keyword>
<dbReference type="RefSeq" id="WP_078982128.1">
    <property type="nucleotide sequence ID" value="NZ_MWQN01000004.1"/>
</dbReference>
<dbReference type="InterPro" id="IPR001128">
    <property type="entry name" value="Cyt_P450"/>
</dbReference>
<dbReference type="GO" id="GO:0005506">
    <property type="term" value="F:iron ion binding"/>
    <property type="evidence" value="ECO:0007669"/>
    <property type="project" value="InterPro"/>
</dbReference>
<keyword evidence="4 7" id="KW-0560">Oxidoreductase</keyword>
<evidence type="ECO:0000256" key="4">
    <source>
        <dbReference type="ARBA" id="ARBA00023002"/>
    </source>
</evidence>
<comment type="similarity">
    <text evidence="1 7">Belongs to the cytochrome P450 family.</text>
</comment>
<evidence type="ECO:0000256" key="5">
    <source>
        <dbReference type="ARBA" id="ARBA00023004"/>
    </source>
</evidence>
<dbReference type="Gene3D" id="1.10.630.10">
    <property type="entry name" value="Cytochrome P450"/>
    <property type="match status" value="1"/>
</dbReference>
<dbReference type="CDD" id="cd11031">
    <property type="entry name" value="Cyp158A-like"/>
    <property type="match status" value="1"/>
</dbReference>